<proteinExistence type="predicted"/>
<dbReference type="AlphaFoldDB" id="A0A9X1QY73"/>
<dbReference type="RefSeq" id="WP_237603749.1">
    <property type="nucleotide sequence ID" value="NZ_JAIRBA010000029.1"/>
</dbReference>
<organism evidence="1 2">
    <name type="scientific">Aequorivita vitellina</name>
    <dbReference type="NCBI Taxonomy" id="2874475"/>
    <lineage>
        <taxon>Bacteria</taxon>
        <taxon>Pseudomonadati</taxon>
        <taxon>Bacteroidota</taxon>
        <taxon>Flavobacteriia</taxon>
        <taxon>Flavobacteriales</taxon>
        <taxon>Flavobacteriaceae</taxon>
        <taxon>Aequorivita</taxon>
    </lineage>
</organism>
<sequence length="80" mass="9365">MATTQNLSIEQLAEAFQELSISERAKLAALLPEDWFENRSELSEIQKQALDFASEKENQGREVFHTWDEVENYVKHRPNE</sequence>
<dbReference type="EMBL" id="JAIRBA010000029">
    <property type="protein sequence ID" value="MCG2419964.1"/>
    <property type="molecule type" value="Genomic_DNA"/>
</dbReference>
<dbReference type="Proteomes" id="UP001139461">
    <property type="component" value="Unassembled WGS sequence"/>
</dbReference>
<accession>A0A9X1QY73</accession>
<keyword evidence="2" id="KW-1185">Reference proteome</keyword>
<evidence type="ECO:0000313" key="2">
    <source>
        <dbReference type="Proteomes" id="UP001139461"/>
    </source>
</evidence>
<protein>
    <recommendedName>
        <fullName evidence="3">Addiction module protein</fullName>
    </recommendedName>
</protein>
<evidence type="ECO:0000313" key="1">
    <source>
        <dbReference type="EMBL" id="MCG2419964.1"/>
    </source>
</evidence>
<comment type="caution">
    <text evidence="1">The sequence shown here is derived from an EMBL/GenBank/DDBJ whole genome shotgun (WGS) entry which is preliminary data.</text>
</comment>
<gene>
    <name evidence="1" type="ORF">K8089_13120</name>
</gene>
<evidence type="ECO:0008006" key="3">
    <source>
        <dbReference type="Google" id="ProtNLM"/>
    </source>
</evidence>
<reference evidence="1" key="1">
    <citation type="submission" date="2021-09" db="EMBL/GenBank/DDBJ databases">
        <title>Genome of Aequorivita sp. strain F47161.</title>
        <authorList>
            <person name="Wang Y."/>
        </authorList>
    </citation>
    <scope>NUCLEOTIDE SEQUENCE</scope>
    <source>
        <strain evidence="1">F47161</strain>
    </source>
</reference>
<name>A0A9X1QY73_9FLAO</name>